<comment type="similarity">
    <text evidence="2">Belongs to the oxygen-dependent FAD-linked oxidoreductase family.</text>
</comment>
<comment type="cofactor">
    <cofactor evidence="1">
        <name>FAD</name>
        <dbReference type="ChEBI" id="CHEBI:57692"/>
    </cofactor>
</comment>
<evidence type="ECO:0000256" key="3">
    <source>
        <dbReference type="ARBA" id="ARBA00022630"/>
    </source>
</evidence>
<evidence type="ECO:0000256" key="5">
    <source>
        <dbReference type="ARBA" id="ARBA00023002"/>
    </source>
</evidence>
<dbReference type="InterPro" id="IPR006094">
    <property type="entry name" value="Oxid_FAD_bind_N"/>
</dbReference>
<dbReference type="AlphaFoldDB" id="A0A9W9CT89"/>
<dbReference type="PANTHER" id="PTHR42973:SF39">
    <property type="entry name" value="FAD-BINDING PCMH-TYPE DOMAIN-CONTAINING PROTEIN"/>
    <property type="match status" value="1"/>
</dbReference>
<evidence type="ECO:0000313" key="8">
    <source>
        <dbReference type="Proteomes" id="UP001140453"/>
    </source>
</evidence>
<dbReference type="Gene3D" id="3.40.462.20">
    <property type="match status" value="1"/>
</dbReference>
<dbReference type="Pfam" id="PF08031">
    <property type="entry name" value="BBE"/>
    <property type="match status" value="1"/>
</dbReference>
<proteinExistence type="inferred from homology"/>
<keyword evidence="5" id="KW-0560">Oxidoreductase</keyword>
<dbReference type="Gene3D" id="3.30.465.10">
    <property type="match status" value="1"/>
</dbReference>
<comment type="caution">
    <text evidence="7">The sequence shown here is derived from an EMBL/GenBank/DDBJ whole genome shotgun (WGS) entry which is preliminary data.</text>
</comment>
<keyword evidence="4" id="KW-0274">FAD</keyword>
<feature type="domain" description="FAD-binding PCMH-type" evidence="6">
    <location>
        <begin position="50"/>
        <end position="220"/>
    </location>
</feature>
<dbReference type="InterPro" id="IPR016166">
    <property type="entry name" value="FAD-bd_PCMH"/>
</dbReference>
<dbReference type="SUPFAM" id="SSF56176">
    <property type="entry name" value="FAD-binding/transporter-associated domain-like"/>
    <property type="match status" value="1"/>
</dbReference>
<dbReference type="GO" id="GO:0071949">
    <property type="term" value="F:FAD binding"/>
    <property type="evidence" value="ECO:0007669"/>
    <property type="project" value="InterPro"/>
</dbReference>
<evidence type="ECO:0000259" key="6">
    <source>
        <dbReference type="PROSITE" id="PS51387"/>
    </source>
</evidence>
<evidence type="ECO:0000256" key="4">
    <source>
        <dbReference type="ARBA" id="ARBA00022827"/>
    </source>
</evidence>
<dbReference type="InterPro" id="IPR050416">
    <property type="entry name" value="FAD-linked_Oxidoreductase"/>
</dbReference>
<dbReference type="InterPro" id="IPR036318">
    <property type="entry name" value="FAD-bd_PCMH-like_sf"/>
</dbReference>
<dbReference type="Proteomes" id="UP001140453">
    <property type="component" value="Unassembled WGS sequence"/>
</dbReference>
<dbReference type="PANTHER" id="PTHR42973">
    <property type="entry name" value="BINDING OXIDOREDUCTASE, PUTATIVE (AFU_ORTHOLOGUE AFUA_1G17690)-RELATED"/>
    <property type="match status" value="1"/>
</dbReference>
<dbReference type="Pfam" id="PF01565">
    <property type="entry name" value="FAD_binding_4"/>
    <property type="match status" value="1"/>
</dbReference>
<accession>A0A9W9CT89</accession>
<organism evidence="7 8">
    <name type="scientific">Gnomoniopsis smithogilvyi</name>
    <dbReference type="NCBI Taxonomy" id="1191159"/>
    <lineage>
        <taxon>Eukaryota</taxon>
        <taxon>Fungi</taxon>
        <taxon>Dikarya</taxon>
        <taxon>Ascomycota</taxon>
        <taxon>Pezizomycotina</taxon>
        <taxon>Sordariomycetes</taxon>
        <taxon>Sordariomycetidae</taxon>
        <taxon>Diaporthales</taxon>
        <taxon>Gnomoniaceae</taxon>
        <taxon>Gnomoniopsis</taxon>
    </lineage>
</organism>
<dbReference type="InterPro" id="IPR012951">
    <property type="entry name" value="BBE"/>
</dbReference>
<reference evidence="7" key="1">
    <citation type="submission" date="2022-10" db="EMBL/GenBank/DDBJ databases">
        <title>Tapping the CABI collections for fungal endophytes: first genome assemblies for Collariella, Neodidymelliopsis, Ascochyta clinopodiicola, Didymella pomorum, Didymosphaeria variabile, Neocosmospora piperis and Neocucurbitaria cava.</title>
        <authorList>
            <person name="Hill R."/>
        </authorList>
    </citation>
    <scope>NUCLEOTIDE SEQUENCE</scope>
    <source>
        <strain evidence="7">IMI 355082</strain>
    </source>
</reference>
<name>A0A9W9CT89_9PEZI</name>
<dbReference type="PROSITE" id="PS51387">
    <property type="entry name" value="FAD_PCMH"/>
    <property type="match status" value="1"/>
</dbReference>
<dbReference type="InterPro" id="IPR016167">
    <property type="entry name" value="FAD-bd_PCMH_sub1"/>
</dbReference>
<dbReference type="GO" id="GO:0016491">
    <property type="term" value="F:oxidoreductase activity"/>
    <property type="evidence" value="ECO:0007669"/>
    <property type="project" value="UniProtKB-KW"/>
</dbReference>
<dbReference type="Gene3D" id="3.30.43.10">
    <property type="entry name" value="Uridine Diphospho-n-acetylenolpyruvylglucosamine Reductase, domain 2"/>
    <property type="match status" value="1"/>
</dbReference>
<protein>
    <recommendedName>
        <fullName evidence="6">FAD-binding PCMH-type domain-containing protein</fullName>
    </recommendedName>
</protein>
<keyword evidence="3" id="KW-0285">Flavoprotein</keyword>
<sequence>MGSHMNSDTDDKVTSFLDHLRLAGYSGDAVTPSSDALLYGELRERWSTRSEVDSPVIVAPVNETEVALVIQAARQVGLDVGVRCGGHSAQRGAATETGVQIHLGKLQGTRLDPESKTLRVQGGCLWDHVYKALHGSGLIAVGGGVWMVGVGGYLTGGGYSFLSAKYGMACDQVVGARVVTGKGEIVVCDAETNEDLFWGIRGGSSNFGIVTEFTIRLYDEPAEKSLVGVVGFSGDKLEEVLQAMKVFYTHQTDSEAIVVTYARPPPHRQPTILIMPWIQGTPEYHKKILEPFRALGPLFDGTFVAQSQTEFAHAADPFFSAPGPTRHSGRGIQLNKFDFDHASALWSDWIRFSSDPKFSASAVMFEDHHFANLENKVGGDNAWRKRDKHMYMLLDAVYDEPEYDAVADAWIQSQVSKVDAAHKRKHGIPGGNWVIGASAAGHETPEDIWGENLPRMRSLKKKYDPDHVFCSYFGVGI</sequence>
<evidence type="ECO:0000313" key="7">
    <source>
        <dbReference type="EMBL" id="KAJ4385979.1"/>
    </source>
</evidence>
<dbReference type="EMBL" id="JAPEVB010000006">
    <property type="protein sequence ID" value="KAJ4385979.1"/>
    <property type="molecule type" value="Genomic_DNA"/>
</dbReference>
<keyword evidence="8" id="KW-1185">Reference proteome</keyword>
<gene>
    <name evidence="7" type="ORF">N0V93_008870</name>
</gene>
<evidence type="ECO:0000256" key="1">
    <source>
        <dbReference type="ARBA" id="ARBA00001974"/>
    </source>
</evidence>
<dbReference type="InterPro" id="IPR016169">
    <property type="entry name" value="FAD-bd_PCMH_sub2"/>
</dbReference>
<dbReference type="OrthoDB" id="415825at2759"/>
<evidence type="ECO:0000256" key="2">
    <source>
        <dbReference type="ARBA" id="ARBA00005466"/>
    </source>
</evidence>